<keyword evidence="5" id="KW-0460">Magnesium</keyword>
<dbReference type="GO" id="GO:0003887">
    <property type="term" value="F:DNA-directed DNA polymerase activity"/>
    <property type="evidence" value="ECO:0007669"/>
    <property type="project" value="UniProtKB-KW"/>
</dbReference>
<keyword evidence="7" id="KW-0695">RNA-directed DNA polymerase</keyword>
<dbReference type="EMBL" id="AGCT01032909">
    <property type="protein sequence ID" value="KYP77767.1"/>
    <property type="molecule type" value="Genomic_DNA"/>
</dbReference>
<keyword evidence="8" id="KW-0548">Nucleotidyltransferase</keyword>
<evidence type="ECO:0000256" key="1">
    <source>
        <dbReference type="ARBA" id="ARBA00022722"/>
    </source>
</evidence>
<feature type="domain" description="Retroviral polymerase SH3-like" evidence="10">
    <location>
        <begin position="137"/>
        <end position="201"/>
    </location>
</feature>
<dbReference type="GO" id="GO:0015074">
    <property type="term" value="P:DNA integration"/>
    <property type="evidence" value="ECO:0007669"/>
    <property type="project" value="UniProtKB-KW"/>
</dbReference>
<name>A0A151UEN4_CAJCA</name>
<keyword evidence="9" id="KW-0233">DNA recombination</keyword>
<evidence type="ECO:0000256" key="3">
    <source>
        <dbReference type="ARBA" id="ARBA00022759"/>
    </source>
</evidence>
<keyword evidence="6" id="KW-0229">DNA integration</keyword>
<reference evidence="11" key="1">
    <citation type="journal article" date="2012" name="Nat. Biotechnol.">
        <title>Draft genome sequence of pigeonpea (Cajanus cajan), an orphan legume crop of resource-poor farmers.</title>
        <authorList>
            <person name="Varshney R.K."/>
            <person name="Chen W."/>
            <person name="Li Y."/>
            <person name="Bharti A.K."/>
            <person name="Saxena R.K."/>
            <person name="Schlueter J.A."/>
            <person name="Donoghue M.T."/>
            <person name="Azam S."/>
            <person name="Fan G."/>
            <person name="Whaley A.M."/>
            <person name="Farmer A.D."/>
            <person name="Sheridan J."/>
            <person name="Iwata A."/>
            <person name="Tuteja R."/>
            <person name="Penmetsa R.V."/>
            <person name="Wu W."/>
            <person name="Upadhyaya H.D."/>
            <person name="Yang S.P."/>
            <person name="Shah T."/>
            <person name="Saxena K.B."/>
            <person name="Michael T."/>
            <person name="McCombie W.R."/>
            <person name="Yang B."/>
            <person name="Zhang G."/>
            <person name="Yang H."/>
            <person name="Wang J."/>
            <person name="Spillane C."/>
            <person name="Cook D.R."/>
            <person name="May G.D."/>
            <person name="Xu X."/>
            <person name="Jackson S.A."/>
        </authorList>
    </citation>
    <scope>NUCLEOTIDE SEQUENCE [LARGE SCALE GENOMIC DNA]</scope>
</reference>
<proteinExistence type="predicted"/>
<evidence type="ECO:0000256" key="5">
    <source>
        <dbReference type="ARBA" id="ARBA00022842"/>
    </source>
</evidence>
<evidence type="ECO:0000313" key="11">
    <source>
        <dbReference type="EMBL" id="KYP77767.1"/>
    </source>
</evidence>
<evidence type="ECO:0000256" key="2">
    <source>
        <dbReference type="ARBA" id="ARBA00022723"/>
    </source>
</evidence>
<keyword evidence="8" id="KW-0808">Transferase</keyword>
<dbReference type="GO" id="GO:0006310">
    <property type="term" value="P:DNA recombination"/>
    <property type="evidence" value="ECO:0007669"/>
    <property type="project" value="UniProtKB-KW"/>
</dbReference>
<dbReference type="InterPro" id="IPR057670">
    <property type="entry name" value="SH3_retrovirus"/>
</dbReference>
<keyword evidence="12" id="KW-1185">Reference proteome</keyword>
<keyword evidence="1" id="KW-0540">Nuclease</keyword>
<comment type="caution">
    <text evidence="11">The sequence shown here is derived from an EMBL/GenBank/DDBJ whole genome shotgun (WGS) entry which is preliminary data.</text>
</comment>
<dbReference type="InterPro" id="IPR039537">
    <property type="entry name" value="Retrotran_Ty1/copia-like"/>
</dbReference>
<evidence type="ECO:0000256" key="9">
    <source>
        <dbReference type="ARBA" id="ARBA00023172"/>
    </source>
</evidence>
<gene>
    <name evidence="11" type="ORF">KK1_046731</name>
</gene>
<dbReference type="GO" id="GO:0016787">
    <property type="term" value="F:hydrolase activity"/>
    <property type="evidence" value="ECO:0007669"/>
    <property type="project" value="UniProtKB-KW"/>
</dbReference>
<dbReference type="Proteomes" id="UP000075243">
    <property type="component" value="Unassembled WGS sequence"/>
</dbReference>
<evidence type="ECO:0000256" key="6">
    <source>
        <dbReference type="ARBA" id="ARBA00022908"/>
    </source>
</evidence>
<dbReference type="AlphaFoldDB" id="A0A151UEN4"/>
<keyword evidence="3" id="KW-0255">Endonuclease</keyword>
<evidence type="ECO:0000259" key="10">
    <source>
        <dbReference type="Pfam" id="PF25597"/>
    </source>
</evidence>
<evidence type="ECO:0000256" key="8">
    <source>
        <dbReference type="ARBA" id="ARBA00022932"/>
    </source>
</evidence>
<organism evidence="11 12">
    <name type="scientific">Cajanus cajan</name>
    <name type="common">Pigeon pea</name>
    <name type="synonym">Cajanus indicus</name>
    <dbReference type="NCBI Taxonomy" id="3821"/>
    <lineage>
        <taxon>Eukaryota</taxon>
        <taxon>Viridiplantae</taxon>
        <taxon>Streptophyta</taxon>
        <taxon>Embryophyta</taxon>
        <taxon>Tracheophyta</taxon>
        <taxon>Spermatophyta</taxon>
        <taxon>Magnoliopsida</taxon>
        <taxon>eudicotyledons</taxon>
        <taxon>Gunneridae</taxon>
        <taxon>Pentapetalae</taxon>
        <taxon>rosids</taxon>
        <taxon>fabids</taxon>
        <taxon>Fabales</taxon>
        <taxon>Fabaceae</taxon>
        <taxon>Papilionoideae</taxon>
        <taxon>50 kb inversion clade</taxon>
        <taxon>NPAAA clade</taxon>
        <taxon>indigoferoid/millettioid clade</taxon>
        <taxon>Phaseoleae</taxon>
        <taxon>Cajanus</taxon>
    </lineage>
</organism>
<keyword evidence="8" id="KW-0239">DNA-directed DNA polymerase</keyword>
<protein>
    <submittedName>
        <fullName evidence="11">Retrovirus-related Pol polyprotein from transposon TNT 1-94</fullName>
    </submittedName>
</protein>
<sequence>MWNILKLSYQTQKNRGRDNYINEGRGNFRERGQGNYNNNFVSFNQGRGGNTFGVANHARGRGNNYQQRANFNCLYYGKFGHSMLKAKQMPREFSTEASIITIYILNRCPTKSIHDKTLEEAWSGRRPLIKHLKIFGCIAYAHVPDQLRKKSDDKGERYVFIGYNLNSKIYKRYNLETKKVIINKNVTFDEKDLWHWSPKSQKEKMVISNNYEEFEGQLDPVTDEPKSSNRPRRCCQLPTRLKDYVVGNDNDSSDEEIINFALFANYEPMTFEEASSDERWRKAMDNEIHVIKKNEMWELTNLLVDKRSNGVKWVYKTKYVTAQATRMRILSALAHGRTALFSGMANTIVKSHIG</sequence>
<dbReference type="GO" id="GO:0046872">
    <property type="term" value="F:metal ion binding"/>
    <property type="evidence" value="ECO:0007669"/>
    <property type="project" value="UniProtKB-KW"/>
</dbReference>
<keyword evidence="2" id="KW-0479">Metal-binding</keyword>
<dbReference type="PANTHER" id="PTHR42648:SF11">
    <property type="entry name" value="TRANSPOSON TY4-P GAG-POL POLYPROTEIN"/>
    <property type="match status" value="1"/>
</dbReference>
<evidence type="ECO:0000313" key="12">
    <source>
        <dbReference type="Proteomes" id="UP000075243"/>
    </source>
</evidence>
<evidence type="ECO:0000256" key="7">
    <source>
        <dbReference type="ARBA" id="ARBA00022918"/>
    </source>
</evidence>
<keyword evidence="4" id="KW-0378">Hydrolase</keyword>
<dbReference type="GO" id="GO:0004519">
    <property type="term" value="F:endonuclease activity"/>
    <property type="evidence" value="ECO:0007669"/>
    <property type="project" value="UniProtKB-KW"/>
</dbReference>
<accession>A0A151UEN4</accession>
<dbReference type="Gramene" id="C.cajan_42461.t">
    <property type="protein sequence ID" value="C.cajan_42461.t"/>
    <property type="gene ID" value="C.cajan_42461"/>
</dbReference>
<evidence type="ECO:0000256" key="4">
    <source>
        <dbReference type="ARBA" id="ARBA00022801"/>
    </source>
</evidence>
<dbReference type="Pfam" id="PF25597">
    <property type="entry name" value="SH3_retrovirus"/>
    <property type="match status" value="1"/>
</dbReference>
<dbReference type="PANTHER" id="PTHR42648">
    <property type="entry name" value="TRANSPOSASE, PUTATIVE-RELATED"/>
    <property type="match status" value="1"/>
</dbReference>
<dbReference type="GO" id="GO:0003964">
    <property type="term" value="F:RNA-directed DNA polymerase activity"/>
    <property type="evidence" value="ECO:0007669"/>
    <property type="project" value="UniProtKB-KW"/>
</dbReference>